<keyword evidence="4" id="KW-0812">Transmembrane</keyword>
<dbReference type="InterPro" id="IPR028268">
    <property type="entry name" value="Pianissimo_fam"/>
</dbReference>
<dbReference type="EMBL" id="AP028214">
    <property type="protein sequence ID" value="BEI90543.1"/>
    <property type="molecule type" value="Genomic_DNA"/>
</dbReference>
<feature type="domain" description="Rapamycin-insensitive companion of mTOR N-terminal" evidence="6">
    <location>
        <begin position="402"/>
        <end position="797"/>
    </location>
</feature>
<evidence type="ECO:0000313" key="9">
    <source>
        <dbReference type="Proteomes" id="UP001233271"/>
    </source>
</evidence>
<dbReference type="PANTHER" id="PTHR13298">
    <property type="entry name" value="CYTOSOLIC REGULATOR PIANISSIMO"/>
    <property type="match status" value="1"/>
</dbReference>
<feature type="transmembrane region" description="Helical" evidence="4">
    <location>
        <begin position="156"/>
        <end position="179"/>
    </location>
</feature>
<dbReference type="InterPro" id="IPR029452">
    <property type="entry name" value="RICTOR_V"/>
</dbReference>
<dbReference type="KEGG" id="ccac:CcaHIS019_0306130"/>
<organism evidence="8 9">
    <name type="scientific">Cutaneotrichosporon cavernicola</name>
    <dbReference type="NCBI Taxonomy" id="279322"/>
    <lineage>
        <taxon>Eukaryota</taxon>
        <taxon>Fungi</taxon>
        <taxon>Dikarya</taxon>
        <taxon>Basidiomycota</taxon>
        <taxon>Agaricomycotina</taxon>
        <taxon>Tremellomycetes</taxon>
        <taxon>Trichosporonales</taxon>
        <taxon>Trichosporonaceae</taxon>
        <taxon>Cutaneotrichosporon</taxon>
    </lineage>
</organism>
<evidence type="ECO:0000256" key="4">
    <source>
        <dbReference type="SAM" id="Phobius"/>
    </source>
</evidence>
<dbReference type="InterPro" id="IPR000225">
    <property type="entry name" value="Armadillo"/>
</dbReference>
<evidence type="ECO:0000259" key="7">
    <source>
        <dbReference type="SMART" id="SM01310"/>
    </source>
</evidence>
<evidence type="ECO:0000259" key="6">
    <source>
        <dbReference type="SMART" id="SM01308"/>
    </source>
</evidence>
<dbReference type="PROSITE" id="PS50176">
    <property type="entry name" value="ARM_REPEAT"/>
    <property type="match status" value="1"/>
</dbReference>
<feature type="region of interest" description="Disordered" evidence="3">
    <location>
        <begin position="1472"/>
        <end position="1543"/>
    </location>
</feature>
<evidence type="ECO:0008006" key="10">
    <source>
        <dbReference type="Google" id="ProtNLM"/>
    </source>
</evidence>
<evidence type="ECO:0000256" key="2">
    <source>
        <dbReference type="PROSITE-ProRule" id="PRU00259"/>
    </source>
</evidence>
<dbReference type="InterPro" id="IPR028267">
    <property type="entry name" value="Pianissimo_N"/>
</dbReference>
<dbReference type="Pfam" id="PF14663">
    <property type="entry name" value="RasGEF_N_2"/>
    <property type="match status" value="1"/>
</dbReference>
<dbReference type="GO" id="GO:0031932">
    <property type="term" value="C:TORC2 complex"/>
    <property type="evidence" value="ECO:0007669"/>
    <property type="project" value="InterPro"/>
</dbReference>
<feature type="compositionally biased region" description="Polar residues" evidence="3">
    <location>
        <begin position="346"/>
        <end position="362"/>
    </location>
</feature>
<name>A0AA48IJ07_9TREE</name>
<evidence type="ECO:0000259" key="5">
    <source>
        <dbReference type="SMART" id="SM01307"/>
    </source>
</evidence>
<dbReference type="GO" id="GO:0038203">
    <property type="term" value="P:TORC2 signaling"/>
    <property type="evidence" value="ECO:0007669"/>
    <property type="project" value="TreeGrafter"/>
</dbReference>
<dbReference type="Proteomes" id="UP001233271">
    <property type="component" value="Chromosome 3"/>
</dbReference>
<dbReference type="Pfam" id="PF14664">
    <property type="entry name" value="RICTOR_N"/>
    <property type="match status" value="1"/>
</dbReference>
<dbReference type="SMART" id="SM01307">
    <property type="entry name" value="RICTOR_M"/>
    <property type="match status" value="1"/>
</dbReference>
<reference evidence="8" key="1">
    <citation type="journal article" date="2023" name="BMC Genomics">
        <title>Chromosome-level genome assemblies of Cutaneotrichosporon spp. (Trichosporonales, Basidiomycota) reveal imbalanced evolution between nucleotide sequences and chromosome synteny.</title>
        <authorList>
            <person name="Kobayashi Y."/>
            <person name="Kayamori A."/>
            <person name="Aoki K."/>
            <person name="Shiwa Y."/>
            <person name="Matsutani M."/>
            <person name="Fujita N."/>
            <person name="Sugita T."/>
            <person name="Iwasaki W."/>
            <person name="Tanaka N."/>
            <person name="Takashima M."/>
        </authorList>
    </citation>
    <scope>NUCLEOTIDE SEQUENCE</scope>
    <source>
        <strain evidence="8">HIS019</strain>
    </source>
</reference>
<dbReference type="InterPro" id="IPR029453">
    <property type="entry name" value="Rictor_IV"/>
</dbReference>
<dbReference type="Pfam" id="PF14666">
    <property type="entry name" value="RICTOR_M"/>
    <property type="match status" value="1"/>
</dbReference>
<evidence type="ECO:0000313" key="8">
    <source>
        <dbReference type="EMBL" id="BEI90543.1"/>
    </source>
</evidence>
<feature type="domain" description="Rapamycin-insensitive companion of mTOR middle" evidence="5">
    <location>
        <begin position="880"/>
        <end position="1104"/>
    </location>
</feature>
<gene>
    <name evidence="8" type="ORF">CcaverHIS019_0306130</name>
</gene>
<dbReference type="GeneID" id="85494413"/>
<dbReference type="Pfam" id="PF14668">
    <property type="entry name" value="RICTOR_V"/>
    <property type="match status" value="1"/>
</dbReference>
<dbReference type="InterPro" id="IPR016024">
    <property type="entry name" value="ARM-type_fold"/>
</dbReference>
<evidence type="ECO:0000256" key="1">
    <source>
        <dbReference type="ARBA" id="ARBA00008878"/>
    </source>
</evidence>
<dbReference type="SMART" id="SM01308">
    <property type="entry name" value="RICTOR_N"/>
    <property type="match status" value="1"/>
</dbReference>
<feature type="repeat" description="ARM" evidence="2">
    <location>
        <begin position="759"/>
        <end position="788"/>
    </location>
</feature>
<dbReference type="InterPro" id="IPR036274">
    <property type="entry name" value="HR1_rpt_sf"/>
</dbReference>
<keyword evidence="4" id="KW-1133">Transmembrane helix</keyword>
<feature type="region of interest" description="Disordered" evidence="3">
    <location>
        <begin position="308"/>
        <end position="372"/>
    </location>
</feature>
<dbReference type="RefSeq" id="XP_060455808.1">
    <property type="nucleotide sequence ID" value="XM_060599079.1"/>
</dbReference>
<keyword evidence="4" id="KW-0472">Membrane</keyword>
<dbReference type="PANTHER" id="PTHR13298:SF11">
    <property type="entry name" value="RAPAMYCIN-INSENSITIVE COMPANION OF MTOR"/>
    <property type="match status" value="1"/>
</dbReference>
<dbReference type="Gene3D" id="1.10.287.160">
    <property type="entry name" value="HR1 repeat"/>
    <property type="match status" value="1"/>
</dbReference>
<protein>
    <recommendedName>
        <fullName evidence="10">REM-1 domain-containing protein</fullName>
    </recommendedName>
</protein>
<dbReference type="SUPFAM" id="SSF46585">
    <property type="entry name" value="HR1 repeat"/>
    <property type="match status" value="1"/>
</dbReference>
<keyword evidence="9" id="KW-1185">Reference proteome</keyword>
<dbReference type="InterPro" id="IPR029451">
    <property type="entry name" value="RICTOR_M"/>
</dbReference>
<accession>A0AA48IJ07</accession>
<dbReference type="SMART" id="SM01310">
    <property type="entry name" value="RICTOR_V"/>
    <property type="match status" value="1"/>
</dbReference>
<dbReference type="SUPFAM" id="SSF48371">
    <property type="entry name" value="ARM repeat"/>
    <property type="match status" value="1"/>
</dbReference>
<proteinExistence type="inferred from homology"/>
<dbReference type="SMART" id="SM01303">
    <property type="entry name" value="RasGEF_N_2"/>
    <property type="match status" value="1"/>
</dbReference>
<feature type="compositionally biased region" description="Low complexity" evidence="3">
    <location>
        <begin position="327"/>
        <end position="338"/>
    </location>
</feature>
<evidence type="ECO:0000256" key="3">
    <source>
        <dbReference type="SAM" id="MobiDB-lite"/>
    </source>
</evidence>
<feature type="domain" description="Rapamycin-insensitive companion of mTOR" evidence="7">
    <location>
        <begin position="1274"/>
        <end position="1346"/>
    </location>
</feature>
<sequence>MPASTVPVGASMGLVVPRAFPYKDIYPGGHELGWVEVAPPQPPIVGGWMRMVSPVLILPDYTVHILPVVGSENPRDPYYYPLEADMCASYAVTAHINTYGFNFTQTGWHMLVVNQTWMRPTMPRPTGAYTTWIGVTTDTPGSLPDPPANWGTRERIAVGLGVGLGGAGVLLGLLAMLWIKHRRYNKSERTAFDRMKPEEQHEYLATNPRSVLNPNPPPNRFDRPSFDRLSSSVSTGFHDDGSSNYEDDETVESLMYKLAIERRVQYGAEKMLDVIETRTGADKDQVRNNITAQLEVANDHIKALETRLERLRGNSAQRRRPRRPNGLSTSASSTLLSAGVRPKVSRQGSFTTDDHSVSTPPGSLSPWPLEAEDESDDETIVAAKENATSLLGCLRGAGEEALETLTRLTDLFKNHPTLYRHLEITEIIQAALPQLADSSNIRRRSAAYRLLRYSLDRRTWGCMVHAGLEAVIIRTFTRDAKAVLEREQALLLLRAVTAFPPPSVREKRALAARAKATQLPDPVARLLLHRVPLRQGLVRAIVSAAENIDDVMRTVCMETLVEIALLDLECLLSADSFRVVLNAFKDGPFELGLGITGMLCYLANTPHTRHLLIPGSDFEIVLVGLTEEYGKVSSRHMQRYLDRLDTCVRNVGMVLGTWAGVLYLCMDHCRAIKSLISSLFVPIPEMRNALLDLFFSAFRIKAPSWTSAFLDGRRLTVYNRTYEASTQFQDGIEDEEFSPRLSIVDNYVAFLLAVFIEAGLLESLVALIQEDEVAHNVSRKATLLLGEILQLANHTLPLQYAARIQALPRLFTGVAEFTKPTERNSALAALSSIDSLARNNLKRSQAIGDRNRIAPRSVQESLQRSQRQVQQVKLRLGLQIEDKAFQAMVNDSGVLLSRDHNKWNYDVIMELLQGPLLNPRRLDEVIRATKFIRRIFSFLHPFNNRFSAILRTRPNHKWVRLGCALLNTMLVNPEGQRYLADDKLLRQMVECLAELDQYAGQPSAQPLFARDRLENTLTYGYFEMIGTLTKHHKGIQLLEKFKFFTSFYHLCELRSRDDIVKLIIECFDYSIDAHQRIVLSKALTSSYLDTRSFTTHHLGRLLNKSPELTDWALTLLVTQLYDPAIDVCEIAVMYLEEACTEPVNLEKVVYLCPSLEHLGELGANLFLRFMSTSTGFQYLLAAQYIDYELESWMAEHNMLYVIEVETFVSKTIRPLSKDNSDEFWAYEGTAPTHFFRELCKTPEGCEYLHQKGIVPEFAEIIRLHGMETEDTGVLNKLKAAMWVMGNIGSTEGGLAFLEDEDIIKDIIDIAERSLVLTMKGTGFFVIGLISSTQMGAEILEEYGWIAARTPLGQTTGLCLPNDIGRFAYIEPWKRHQSLSSVPPLPALSGLESEVMNLISNLSNYVLAAGAMNNLKRIRNRHPRLFSSTTLFYRALRAISTNHFQAPVRRFICDLFSVEINPQTLLKFMHLERTSPAPPPEENGWRLSTGSVDSDTRRRARSSPGPEPTEPYRSIRPRGVTVGATSLSEADPLPTCAMDPRGTD</sequence>
<comment type="similarity">
    <text evidence="1">Belongs to the RICTOR family.</text>
</comment>